<dbReference type="AlphaFoldDB" id="F0GWW6"/>
<comment type="caution">
    <text evidence="1">The sequence shown here is derived from an EMBL/GenBank/DDBJ whole genome shotgun (WGS) entry which is preliminary data.</text>
</comment>
<evidence type="ECO:0000313" key="1">
    <source>
        <dbReference type="EMBL" id="EGC81740.1"/>
    </source>
</evidence>
<proteinExistence type="predicted"/>
<dbReference type="Proteomes" id="UP000005286">
    <property type="component" value="Unassembled WGS sequence"/>
</dbReference>
<dbReference type="STRING" id="879305.HMPREF9290_0615"/>
<protein>
    <submittedName>
        <fullName evidence="1">Uncharacterized protein</fullName>
    </submittedName>
</protein>
<name>F0GWW6_9FIRM</name>
<reference evidence="1 2" key="1">
    <citation type="submission" date="2011-01" db="EMBL/GenBank/DDBJ databases">
        <authorList>
            <person name="Durkin A.S."/>
            <person name="Madupu R."/>
            <person name="Torralba M."/>
            <person name="Gillis M."/>
            <person name="Methe B."/>
            <person name="Sutton G."/>
            <person name="Nelson K.E."/>
        </authorList>
    </citation>
    <scope>NUCLEOTIDE SEQUENCE [LARGE SCALE GENOMIC DNA]</scope>
    <source>
        <strain evidence="1 2">ACS-065-V-Col13</strain>
    </source>
</reference>
<sequence length="51" mass="5957">MTEKKEKDIKKEEKNIKDGEYCGVEEFNGKKFNTCNGEEIVEEGFKNPDKK</sequence>
<dbReference type="EMBL" id="AEXM01000028">
    <property type="protein sequence ID" value="EGC81740.1"/>
    <property type="molecule type" value="Genomic_DNA"/>
</dbReference>
<dbReference type="RefSeq" id="WP_004835337.1">
    <property type="nucleotide sequence ID" value="NZ_AEXM01000028.1"/>
</dbReference>
<keyword evidence="2" id="KW-1185">Reference proteome</keyword>
<accession>F0GWW6</accession>
<evidence type="ECO:0000313" key="2">
    <source>
        <dbReference type="Proteomes" id="UP000005286"/>
    </source>
</evidence>
<organism evidence="1 2">
    <name type="scientific">Anaerococcus prevotii ACS-065-V-Col13</name>
    <dbReference type="NCBI Taxonomy" id="879305"/>
    <lineage>
        <taxon>Bacteria</taxon>
        <taxon>Bacillati</taxon>
        <taxon>Bacillota</taxon>
        <taxon>Tissierellia</taxon>
        <taxon>Tissierellales</taxon>
        <taxon>Peptoniphilaceae</taxon>
        <taxon>Anaerococcus</taxon>
    </lineage>
</organism>
<dbReference type="eggNOG" id="ENOG5030F6J">
    <property type="taxonomic scope" value="Bacteria"/>
</dbReference>
<gene>
    <name evidence="1" type="ORF">HMPREF9290_0615</name>
</gene>
<dbReference type="PATRIC" id="fig|879305.3.peg.1304"/>